<dbReference type="AlphaFoldDB" id="A0A8X6IQM9"/>
<feature type="region of interest" description="Disordered" evidence="8">
    <location>
        <begin position="394"/>
        <end position="415"/>
    </location>
</feature>
<keyword evidence="5 9" id="KW-1133">Transmembrane helix</keyword>
<dbReference type="EMBL" id="BMAV01027064">
    <property type="protein sequence ID" value="GFS55896.1"/>
    <property type="molecule type" value="Genomic_DNA"/>
</dbReference>
<keyword evidence="4" id="KW-0256">Endoplasmic reticulum</keyword>
<evidence type="ECO:0000256" key="2">
    <source>
        <dbReference type="ARBA" id="ARBA00022064"/>
    </source>
</evidence>
<feature type="transmembrane region" description="Helical" evidence="9">
    <location>
        <begin position="12"/>
        <end position="39"/>
    </location>
</feature>
<name>A0A8X6IQM9_9ARAC</name>
<keyword evidence="7 9" id="KW-0472">Membrane</keyword>
<dbReference type="Proteomes" id="UP000886998">
    <property type="component" value="Unassembled WGS sequence"/>
</dbReference>
<evidence type="ECO:0000256" key="5">
    <source>
        <dbReference type="ARBA" id="ARBA00022989"/>
    </source>
</evidence>
<sequence length="415" mass="47188">MELLSDLKRTFFKALLLIFAFFTVLWFSIASYALLYYLYIPAVAHVKPVHLKYDTSCPKGTTCSFPHDNLTLVEKGHYELLTGGQVYSIEIVLDMPESDRNLNQGMFMIRLDMVSQQGEVLKSSRRPAILHYRSPLFKMIYTLFFVPALLAGTLEEKQSLSIPLFEKYVEDCTHPAYFAYVAVEAEIAEIYSSTLKIHAQFTGLRYMMYYWPMLSAVVGIGTNFFMISIMFTFIWVRQIMNSSQYNNLPLLSEEEKNLIKEIRQSAQRSPTRSKAQAQTTDILKLKDRPPIAEFDGEDIENLSSYPRSQPLRSGPYKFRGDLPGTNLGRDPFLSLYPSLASGSSELHGEAKSTDTTQNLSENIIDEGSSGDSEFSICSQEEEEFSDAIDKVANIEPLPELPQPSPELRRRNMIAE</sequence>
<dbReference type="PANTHER" id="PTHR21212">
    <property type="entry name" value="BERNARDINELLI-SEIP CONGENITAL LIPODYSTROPHY 2 HOMOLOG BSCL2 PROTEIN"/>
    <property type="match status" value="1"/>
</dbReference>
<reference evidence="10" key="1">
    <citation type="submission" date="2020-08" db="EMBL/GenBank/DDBJ databases">
        <title>Multicomponent nature underlies the extraordinary mechanical properties of spider dragline silk.</title>
        <authorList>
            <person name="Kono N."/>
            <person name="Nakamura H."/>
            <person name="Mori M."/>
            <person name="Yoshida Y."/>
            <person name="Ohtoshi R."/>
            <person name="Malay A.D."/>
            <person name="Moran D.A.P."/>
            <person name="Tomita M."/>
            <person name="Numata K."/>
            <person name="Arakawa K."/>
        </authorList>
    </citation>
    <scope>NUCLEOTIDE SEQUENCE</scope>
</reference>
<dbReference type="OrthoDB" id="6430000at2759"/>
<evidence type="ECO:0000313" key="10">
    <source>
        <dbReference type="EMBL" id="GFS55896.1"/>
    </source>
</evidence>
<evidence type="ECO:0000256" key="4">
    <source>
        <dbReference type="ARBA" id="ARBA00022824"/>
    </source>
</evidence>
<dbReference type="GO" id="GO:0006629">
    <property type="term" value="P:lipid metabolic process"/>
    <property type="evidence" value="ECO:0007669"/>
    <property type="project" value="UniProtKB-KW"/>
</dbReference>
<proteinExistence type="predicted"/>
<gene>
    <name evidence="10" type="primary">Seipin</name>
    <name evidence="10" type="ORF">TNIN_468731</name>
</gene>
<keyword evidence="11" id="KW-1185">Reference proteome</keyword>
<evidence type="ECO:0000256" key="6">
    <source>
        <dbReference type="ARBA" id="ARBA00023098"/>
    </source>
</evidence>
<feature type="transmembrane region" description="Helical" evidence="9">
    <location>
        <begin position="135"/>
        <end position="154"/>
    </location>
</feature>
<feature type="region of interest" description="Disordered" evidence="8">
    <location>
        <begin position="343"/>
        <end position="373"/>
    </location>
</feature>
<evidence type="ECO:0000256" key="8">
    <source>
        <dbReference type="SAM" id="MobiDB-lite"/>
    </source>
</evidence>
<evidence type="ECO:0000313" key="11">
    <source>
        <dbReference type="Proteomes" id="UP000886998"/>
    </source>
</evidence>
<dbReference type="Pfam" id="PF06775">
    <property type="entry name" value="Seipin"/>
    <property type="match status" value="1"/>
</dbReference>
<feature type="transmembrane region" description="Helical" evidence="9">
    <location>
        <begin position="209"/>
        <end position="236"/>
    </location>
</feature>
<evidence type="ECO:0000256" key="9">
    <source>
        <dbReference type="SAM" id="Phobius"/>
    </source>
</evidence>
<accession>A0A8X6IQM9</accession>
<keyword evidence="3 9" id="KW-0812">Transmembrane</keyword>
<evidence type="ECO:0000256" key="7">
    <source>
        <dbReference type="ARBA" id="ARBA00023136"/>
    </source>
</evidence>
<comment type="caution">
    <text evidence="10">The sequence shown here is derived from an EMBL/GenBank/DDBJ whole genome shotgun (WGS) entry which is preliminary data.</text>
</comment>
<dbReference type="InterPro" id="IPR009617">
    <property type="entry name" value="Seipin"/>
</dbReference>
<dbReference type="GO" id="GO:0005789">
    <property type="term" value="C:endoplasmic reticulum membrane"/>
    <property type="evidence" value="ECO:0007669"/>
    <property type="project" value="UniProtKB-SubCell"/>
</dbReference>
<comment type="subcellular location">
    <subcellularLocation>
        <location evidence="1">Endoplasmic reticulum membrane</location>
        <topology evidence="1">Multi-pass membrane protein</topology>
    </subcellularLocation>
</comment>
<protein>
    <recommendedName>
        <fullName evidence="2">Seipin</fullName>
    </recommendedName>
</protein>
<keyword evidence="6" id="KW-0443">Lipid metabolism</keyword>
<organism evidence="10 11">
    <name type="scientific">Trichonephila inaurata madagascariensis</name>
    <dbReference type="NCBI Taxonomy" id="2747483"/>
    <lineage>
        <taxon>Eukaryota</taxon>
        <taxon>Metazoa</taxon>
        <taxon>Ecdysozoa</taxon>
        <taxon>Arthropoda</taxon>
        <taxon>Chelicerata</taxon>
        <taxon>Arachnida</taxon>
        <taxon>Araneae</taxon>
        <taxon>Araneomorphae</taxon>
        <taxon>Entelegynae</taxon>
        <taxon>Araneoidea</taxon>
        <taxon>Nephilidae</taxon>
        <taxon>Trichonephila</taxon>
        <taxon>Trichonephila inaurata</taxon>
    </lineage>
</organism>
<evidence type="ECO:0000256" key="3">
    <source>
        <dbReference type="ARBA" id="ARBA00022692"/>
    </source>
</evidence>
<dbReference type="GO" id="GO:0140042">
    <property type="term" value="P:lipid droplet formation"/>
    <property type="evidence" value="ECO:0007669"/>
    <property type="project" value="UniProtKB-ARBA"/>
</dbReference>
<dbReference type="PANTHER" id="PTHR21212:SF0">
    <property type="entry name" value="SEIPIN"/>
    <property type="match status" value="1"/>
</dbReference>
<evidence type="ECO:0000256" key="1">
    <source>
        <dbReference type="ARBA" id="ARBA00004477"/>
    </source>
</evidence>
<dbReference type="CDD" id="cd23995">
    <property type="entry name" value="Seipin_BSCL2_like"/>
    <property type="match status" value="1"/>
</dbReference>